<dbReference type="EMBL" id="CALNXI010000353">
    <property type="protein sequence ID" value="CAH3025450.1"/>
    <property type="molecule type" value="Genomic_DNA"/>
</dbReference>
<evidence type="ECO:0000259" key="1">
    <source>
        <dbReference type="Pfam" id="PF04775"/>
    </source>
</evidence>
<accession>A0ABN8M754</accession>
<dbReference type="PANTHER" id="PTHR10824">
    <property type="entry name" value="ACYL-COENZYME A THIOESTERASE-RELATED"/>
    <property type="match status" value="1"/>
</dbReference>
<protein>
    <recommendedName>
        <fullName evidence="1">Acyl-CoA thioester hydrolase/bile acid-CoA amino acid N-acetyltransferase domain-containing protein</fullName>
    </recommendedName>
</protein>
<gene>
    <name evidence="2" type="ORF">PEVE_00026126</name>
</gene>
<dbReference type="InterPro" id="IPR029058">
    <property type="entry name" value="AB_hydrolase_fold"/>
</dbReference>
<comment type="caution">
    <text evidence="2">The sequence shown here is derived from an EMBL/GenBank/DDBJ whole genome shotgun (WGS) entry which is preliminary data.</text>
</comment>
<reference evidence="2 3" key="1">
    <citation type="submission" date="2022-05" db="EMBL/GenBank/DDBJ databases">
        <authorList>
            <consortium name="Genoscope - CEA"/>
            <person name="William W."/>
        </authorList>
    </citation>
    <scope>NUCLEOTIDE SEQUENCE [LARGE SCALE GENOMIC DNA]</scope>
</reference>
<evidence type="ECO:0000313" key="2">
    <source>
        <dbReference type="EMBL" id="CAH3025450.1"/>
    </source>
</evidence>
<keyword evidence="3" id="KW-1185">Reference proteome</keyword>
<name>A0ABN8M754_9CNID</name>
<feature type="domain" description="Acyl-CoA thioester hydrolase/bile acid-CoA amino acid N-acetyltransferase" evidence="1">
    <location>
        <begin position="12"/>
        <end position="145"/>
    </location>
</feature>
<dbReference type="Gene3D" id="3.40.50.1820">
    <property type="entry name" value="alpha/beta hydrolase"/>
    <property type="match status" value="1"/>
</dbReference>
<dbReference type="InterPro" id="IPR006862">
    <property type="entry name" value="Thio_Ohase/aa_AcTrfase"/>
</dbReference>
<dbReference type="SUPFAM" id="SSF53474">
    <property type="entry name" value="alpha/beta-Hydrolases"/>
    <property type="match status" value="1"/>
</dbReference>
<dbReference type="PANTHER" id="PTHR10824:SF4">
    <property type="entry name" value="ACYL-COENZYME A THIOESTERASE 1-LIKE"/>
    <property type="match status" value="1"/>
</dbReference>
<dbReference type="InterPro" id="IPR042490">
    <property type="entry name" value="Thio_Ohase/BAAT_N"/>
</dbReference>
<dbReference type="Proteomes" id="UP001159427">
    <property type="component" value="Unassembled WGS sequence"/>
</dbReference>
<proteinExistence type="predicted"/>
<evidence type="ECO:0000313" key="3">
    <source>
        <dbReference type="Proteomes" id="UP001159427"/>
    </source>
</evidence>
<organism evidence="2 3">
    <name type="scientific">Porites evermanni</name>
    <dbReference type="NCBI Taxonomy" id="104178"/>
    <lineage>
        <taxon>Eukaryota</taxon>
        <taxon>Metazoa</taxon>
        <taxon>Cnidaria</taxon>
        <taxon>Anthozoa</taxon>
        <taxon>Hexacorallia</taxon>
        <taxon>Scleractinia</taxon>
        <taxon>Fungiina</taxon>
        <taxon>Poritidae</taxon>
        <taxon>Porites</taxon>
    </lineage>
</organism>
<feature type="non-terminal residue" evidence="2">
    <location>
        <position position="175"/>
    </location>
</feature>
<sequence>MLKLQPISSLIDSMTKITVSELEPLQKITLGANIVGDGGEIFQSHAHYIADKHGEVDVDRDPSLGGSYRGVEPMGLLWSMKQAPEQKKGLRLFKRDVTKPYNGVLSCFDGHVTPHQEQPELQPLSSTTFQRWYMADGVKRIPVREGRIRGTLFLPPGEGPFPGRYSFIIHSFVIA</sequence>
<dbReference type="Gene3D" id="2.60.40.2240">
    <property type="entry name" value="Acyl-CoA thioester hydrolase/BAAT N-terminal domain"/>
    <property type="match status" value="1"/>
</dbReference>
<dbReference type="Pfam" id="PF04775">
    <property type="entry name" value="Bile_Hydr_Trans"/>
    <property type="match status" value="1"/>
</dbReference>